<dbReference type="EMBL" id="BQKI01000003">
    <property type="protein sequence ID" value="GJM90009.1"/>
    <property type="molecule type" value="Genomic_DNA"/>
</dbReference>
<evidence type="ECO:0000256" key="1">
    <source>
        <dbReference type="SAM" id="MobiDB-lite"/>
    </source>
</evidence>
<proteinExistence type="predicted"/>
<evidence type="ECO:0000313" key="3">
    <source>
        <dbReference type="Proteomes" id="UP001054889"/>
    </source>
</evidence>
<reference evidence="2" key="1">
    <citation type="journal article" date="2018" name="DNA Res.">
        <title>Multiple hybrid de novo genome assembly of finger millet, an orphan allotetraploid crop.</title>
        <authorList>
            <person name="Hatakeyama M."/>
            <person name="Aluri S."/>
            <person name="Balachadran M.T."/>
            <person name="Sivarajan S.R."/>
            <person name="Patrignani A."/>
            <person name="Gruter S."/>
            <person name="Poveda L."/>
            <person name="Shimizu-Inatsugi R."/>
            <person name="Baeten J."/>
            <person name="Francoijs K.J."/>
            <person name="Nataraja K.N."/>
            <person name="Reddy Y.A.N."/>
            <person name="Phadnis S."/>
            <person name="Ravikumar R.L."/>
            <person name="Schlapbach R."/>
            <person name="Sreeman S.M."/>
            <person name="Shimizu K.K."/>
        </authorList>
    </citation>
    <scope>NUCLEOTIDE SEQUENCE</scope>
</reference>
<comment type="caution">
    <text evidence="2">The sequence shown here is derived from an EMBL/GenBank/DDBJ whole genome shotgun (WGS) entry which is preliminary data.</text>
</comment>
<reference evidence="2" key="2">
    <citation type="submission" date="2021-12" db="EMBL/GenBank/DDBJ databases">
        <title>Resequencing data analysis of finger millet.</title>
        <authorList>
            <person name="Hatakeyama M."/>
            <person name="Aluri S."/>
            <person name="Balachadran M.T."/>
            <person name="Sivarajan S.R."/>
            <person name="Poveda L."/>
            <person name="Shimizu-Inatsugi R."/>
            <person name="Schlapbach R."/>
            <person name="Sreeman S.M."/>
            <person name="Shimizu K.K."/>
        </authorList>
    </citation>
    <scope>NUCLEOTIDE SEQUENCE</scope>
</reference>
<keyword evidence="3" id="KW-1185">Reference proteome</keyword>
<evidence type="ECO:0000313" key="2">
    <source>
        <dbReference type="EMBL" id="GJM90009.1"/>
    </source>
</evidence>
<accession>A0AAV5BXY9</accession>
<gene>
    <name evidence="2" type="primary">ga06245</name>
    <name evidence="2" type="ORF">PR202_ga06245</name>
</gene>
<organism evidence="2 3">
    <name type="scientific">Eleusine coracana subsp. coracana</name>
    <dbReference type="NCBI Taxonomy" id="191504"/>
    <lineage>
        <taxon>Eukaryota</taxon>
        <taxon>Viridiplantae</taxon>
        <taxon>Streptophyta</taxon>
        <taxon>Embryophyta</taxon>
        <taxon>Tracheophyta</taxon>
        <taxon>Spermatophyta</taxon>
        <taxon>Magnoliopsida</taxon>
        <taxon>Liliopsida</taxon>
        <taxon>Poales</taxon>
        <taxon>Poaceae</taxon>
        <taxon>PACMAD clade</taxon>
        <taxon>Chloridoideae</taxon>
        <taxon>Cynodonteae</taxon>
        <taxon>Eleusininae</taxon>
        <taxon>Eleusine</taxon>
    </lineage>
</organism>
<feature type="region of interest" description="Disordered" evidence="1">
    <location>
        <begin position="1"/>
        <end position="32"/>
    </location>
</feature>
<name>A0AAV5BXY9_ELECO</name>
<protein>
    <recommendedName>
        <fullName evidence="4">Reverse transcriptase domain-containing protein</fullName>
    </recommendedName>
</protein>
<dbReference type="AlphaFoldDB" id="A0AAV5BXY9"/>
<sequence length="260" mass="28869">MSWGGASWDQGPGRTLLLPSPRTGPDPARPALPHIIKPYRSDVLQALIKADGTIRHPLAEDQSCPVLQYADDTLILFPTDIEQLPLGAINKYDGQRRAFLWSGEDTVSGAQCLVAWDAVTRPLEHGGLGVRGIAVQNNCMLLKLIHRMFTATDSSWARWVRSRADLSNLTGDMEGTHWAGLRQLLPIYQSITSVKLGNRKSTSFWDDWWLDTGRLSDTFPALASHSLTPSASVHHVLSGELRQHFVPRLSRMAAEKMDEL</sequence>
<evidence type="ECO:0008006" key="4">
    <source>
        <dbReference type="Google" id="ProtNLM"/>
    </source>
</evidence>
<dbReference type="Proteomes" id="UP001054889">
    <property type="component" value="Unassembled WGS sequence"/>
</dbReference>